<dbReference type="EMBL" id="JARJLM010000089">
    <property type="protein sequence ID" value="MDF3832335.1"/>
    <property type="molecule type" value="Genomic_DNA"/>
</dbReference>
<comment type="caution">
    <text evidence="2">The sequence shown here is derived from an EMBL/GenBank/DDBJ whole genome shotgun (WGS) entry which is preliminary data.</text>
</comment>
<proteinExistence type="predicted"/>
<evidence type="ECO:0000313" key="3">
    <source>
        <dbReference type="Proteomes" id="UP001216674"/>
    </source>
</evidence>
<dbReference type="InterPro" id="IPR019197">
    <property type="entry name" value="Biotin-prot_ligase_N"/>
</dbReference>
<accession>A0ABT6AIB0</accession>
<dbReference type="Gene3D" id="3.40.50.880">
    <property type="match status" value="1"/>
</dbReference>
<keyword evidence="3" id="KW-1185">Reference proteome</keyword>
<sequence>MTGSLVYAGGLSVQQALGLGSGQLKGWTTRGTTQGVRYRAFLPETSIAPSSASGAYDHHPWRNVSSTATTMPKPKILTYIDAGTVGGSHLMRAIAQQLVPAAHEFQAVMADDLRQDPTLFDDAVLFVMPGGADLPYCEALNGAPNQRIRRFVEEGGVYLGVCAGAYYACRELAFHAGMRGAICGTRELSFVDAVAVGSLPELTGGIPYDATPRTAAATGIRTTDCLSAVPLTPRVHYHGGCRFDFADPASPAARILAVYTEIEAEPPVIVSASVGQGKAILSGVHLEISERECKEALREHSDMAAHVHVCDRLAETGNERLEVFRLLLAHAGLELRQGRWKTTPGSC</sequence>
<evidence type="ECO:0000259" key="1">
    <source>
        <dbReference type="Pfam" id="PF09825"/>
    </source>
</evidence>
<evidence type="ECO:0000313" key="2">
    <source>
        <dbReference type="EMBL" id="MDF3832335.1"/>
    </source>
</evidence>
<feature type="domain" description="Biotin-protein ligase N-terminal" evidence="1">
    <location>
        <begin position="76"/>
        <end position="338"/>
    </location>
</feature>
<dbReference type="InterPro" id="IPR029062">
    <property type="entry name" value="Class_I_gatase-like"/>
</dbReference>
<dbReference type="CDD" id="cd03144">
    <property type="entry name" value="GATase1_ScBLP_like"/>
    <property type="match status" value="1"/>
</dbReference>
<organism evidence="2 3">
    <name type="scientific">Cupriavidus basilensis</name>
    <dbReference type="NCBI Taxonomy" id="68895"/>
    <lineage>
        <taxon>Bacteria</taxon>
        <taxon>Pseudomonadati</taxon>
        <taxon>Pseudomonadota</taxon>
        <taxon>Betaproteobacteria</taxon>
        <taxon>Burkholderiales</taxon>
        <taxon>Burkholderiaceae</taxon>
        <taxon>Cupriavidus</taxon>
    </lineage>
</organism>
<dbReference type="Proteomes" id="UP001216674">
    <property type="component" value="Unassembled WGS sequence"/>
</dbReference>
<dbReference type="RefSeq" id="WP_276263974.1">
    <property type="nucleotide sequence ID" value="NZ_JARJLM010000089.1"/>
</dbReference>
<dbReference type="Pfam" id="PF09825">
    <property type="entry name" value="BPL_N"/>
    <property type="match status" value="1"/>
</dbReference>
<gene>
    <name evidence="2" type="ORF">P3W85_05155</name>
</gene>
<protein>
    <submittedName>
        <fullName evidence="2">BPL-N domain-containing protein</fullName>
    </submittedName>
</protein>
<dbReference type="SUPFAM" id="SSF52317">
    <property type="entry name" value="Class I glutamine amidotransferase-like"/>
    <property type="match status" value="1"/>
</dbReference>
<reference evidence="2 3" key="1">
    <citation type="submission" date="2023-03" db="EMBL/GenBank/DDBJ databases">
        <title>Draft assemblies of triclosan tolerant bacteria isolated from returned activated sludge.</title>
        <authorList>
            <person name="Van Hamelsveld S."/>
        </authorList>
    </citation>
    <scope>NUCLEOTIDE SEQUENCE [LARGE SCALE GENOMIC DNA]</scope>
    <source>
        <strain evidence="2 3">GW210010_S58</strain>
    </source>
</reference>
<name>A0ABT6AIB0_9BURK</name>